<reference evidence="3" key="1">
    <citation type="submission" date="2025-08" db="UniProtKB">
        <authorList>
            <consortium name="RefSeq"/>
        </authorList>
    </citation>
    <scope>IDENTIFICATION</scope>
    <source>
        <tissue evidence="3">Gonad</tissue>
    </source>
</reference>
<feature type="compositionally biased region" description="Basic and acidic residues" evidence="1">
    <location>
        <begin position="138"/>
        <end position="154"/>
    </location>
</feature>
<sequence>MLQTWLQLSDMSTYAGVFCAIVLFLAVSAKSCDLIPTLGPPWMHDAEEDFIEDVCRKALFGNTCEPVEISPWSTHVTVSPLANGTRTSEVWIKRRSAELRHIAGSLIRAPKYWKHYRGTHLPQHKGLHLVHVTPETGSGKEEKKKEGMTQRRCF</sequence>
<dbReference type="GeneID" id="109463350"/>
<evidence type="ECO:0000313" key="2">
    <source>
        <dbReference type="Proteomes" id="UP000515135"/>
    </source>
</evidence>
<dbReference type="KEGG" id="bbel:109463350"/>
<keyword evidence="2" id="KW-1185">Reference proteome</keyword>
<gene>
    <name evidence="3" type="primary">LOC109463350</name>
</gene>
<dbReference type="Proteomes" id="UP000515135">
    <property type="component" value="Unplaced"/>
</dbReference>
<accession>A0A6P4YA36</accession>
<evidence type="ECO:0000256" key="1">
    <source>
        <dbReference type="SAM" id="MobiDB-lite"/>
    </source>
</evidence>
<dbReference type="RefSeq" id="XP_019615682.1">
    <property type="nucleotide sequence ID" value="XM_019760123.1"/>
</dbReference>
<dbReference type="AlphaFoldDB" id="A0A6P4YA36"/>
<name>A0A6P4YA36_BRABE</name>
<evidence type="ECO:0000313" key="3">
    <source>
        <dbReference type="RefSeq" id="XP_019615682.1"/>
    </source>
</evidence>
<protein>
    <submittedName>
        <fullName evidence="3">Uncharacterized protein LOC109463350</fullName>
    </submittedName>
</protein>
<organism evidence="2 3">
    <name type="scientific">Branchiostoma belcheri</name>
    <name type="common">Amphioxus</name>
    <dbReference type="NCBI Taxonomy" id="7741"/>
    <lineage>
        <taxon>Eukaryota</taxon>
        <taxon>Metazoa</taxon>
        <taxon>Chordata</taxon>
        <taxon>Cephalochordata</taxon>
        <taxon>Leptocardii</taxon>
        <taxon>Amphioxiformes</taxon>
        <taxon>Branchiostomatidae</taxon>
        <taxon>Branchiostoma</taxon>
    </lineage>
</organism>
<feature type="region of interest" description="Disordered" evidence="1">
    <location>
        <begin position="134"/>
        <end position="154"/>
    </location>
</feature>
<proteinExistence type="predicted"/>